<feature type="region of interest" description="Disordered" evidence="1">
    <location>
        <begin position="222"/>
        <end position="268"/>
    </location>
</feature>
<reference evidence="2 3" key="1">
    <citation type="submission" date="2016-05" db="EMBL/GenBank/DDBJ databases">
        <title>A degradative enzymes factory behind the ericoid mycorrhizal symbiosis.</title>
        <authorList>
            <consortium name="DOE Joint Genome Institute"/>
            <person name="Martino E."/>
            <person name="Morin E."/>
            <person name="Grelet G."/>
            <person name="Kuo A."/>
            <person name="Kohler A."/>
            <person name="Daghino S."/>
            <person name="Barry K."/>
            <person name="Choi C."/>
            <person name="Cichocki N."/>
            <person name="Clum A."/>
            <person name="Copeland A."/>
            <person name="Hainaut M."/>
            <person name="Haridas S."/>
            <person name="Labutti K."/>
            <person name="Lindquist E."/>
            <person name="Lipzen A."/>
            <person name="Khouja H.-R."/>
            <person name="Murat C."/>
            <person name="Ohm R."/>
            <person name="Olson A."/>
            <person name="Spatafora J."/>
            <person name="Veneault-Fourrey C."/>
            <person name="Henrissat B."/>
            <person name="Grigoriev I."/>
            <person name="Martin F."/>
            <person name="Perotto S."/>
        </authorList>
    </citation>
    <scope>NUCLEOTIDE SEQUENCE [LARGE SCALE GENOMIC DNA]</scope>
    <source>
        <strain evidence="2 3">UAMH 7357</strain>
    </source>
</reference>
<protein>
    <submittedName>
        <fullName evidence="2">Uncharacterized protein</fullName>
    </submittedName>
</protein>
<feature type="region of interest" description="Disordered" evidence="1">
    <location>
        <begin position="135"/>
        <end position="179"/>
    </location>
</feature>
<feature type="region of interest" description="Disordered" evidence="1">
    <location>
        <begin position="1"/>
        <end position="30"/>
    </location>
</feature>
<keyword evidence="3" id="KW-1185">Reference proteome</keyword>
<feature type="compositionally biased region" description="Low complexity" evidence="1">
    <location>
        <begin position="258"/>
        <end position="268"/>
    </location>
</feature>
<feature type="region of interest" description="Disordered" evidence="1">
    <location>
        <begin position="94"/>
        <end position="120"/>
    </location>
</feature>
<evidence type="ECO:0000313" key="2">
    <source>
        <dbReference type="EMBL" id="PMD26670.1"/>
    </source>
</evidence>
<dbReference type="EMBL" id="KZ613467">
    <property type="protein sequence ID" value="PMD26670.1"/>
    <property type="molecule type" value="Genomic_DNA"/>
</dbReference>
<sequence length="351" mass="38699">MTREEIAPTDSPGGMTTDATGLGTFAEDSNDMSQLYPDEQLQLHPLDGNWNEVTEEELTAAFNDFNKETSQDGLAYPEHGTMDKRNIPFNETLSSSLDSFSNEQPDAETLENGTKSHDNETESIDLASLFGENEDEVQDGQNGLNEKENSFTGPLLPSNKSKLPQVLTRPPKCRLTLPRPSLLTLPQTPQEFLQQHAHPGTQQAKQQLQQRVGPRVSFGTLNLIHPTPTPKRGPKAANAKQVQAPRLRTSRQSQRAGTSSVPSMTSSSNTFGALNVASQYAPSEIPQPANRHQHFTTDSRQPMQSFASPKAQTTIFNGSFDNMDLNIWAMGAHHTILRGKSHAPERALYRI</sequence>
<accession>A0A2J6QK80</accession>
<organism evidence="2 3">
    <name type="scientific">Hyaloscypha hepaticicola</name>
    <dbReference type="NCBI Taxonomy" id="2082293"/>
    <lineage>
        <taxon>Eukaryota</taxon>
        <taxon>Fungi</taxon>
        <taxon>Dikarya</taxon>
        <taxon>Ascomycota</taxon>
        <taxon>Pezizomycotina</taxon>
        <taxon>Leotiomycetes</taxon>
        <taxon>Helotiales</taxon>
        <taxon>Hyaloscyphaceae</taxon>
        <taxon>Hyaloscypha</taxon>
    </lineage>
</organism>
<gene>
    <name evidence="2" type="ORF">NA56DRAFT_685006</name>
</gene>
<evidence type="ECO:0000256" key="1">
    <source>
        <dbReference type="SAM" id="MobiDB-lite"/>
    </source>
</evidence>
<dbReference type="AlphaFoldDB" id="A0A2J6QK80"/>
<dbReference type="Proteomes" id="UP000235672">
    <property type="component" value="Unassembled WGS sequence"/>
</dbReference>
<name>A0A2J6QK80_9HELO</name>
<feature type="compositionally biased region" description="Polar residues" evidence="1">
    <location>
        <begin position="94"/>
        <end position="104"/>
    </location>
</feature>
<proteinExistence type="predicted"/>
<evidence type="ECO:0000313" key="3">
    <source>
        <dbReference type="Proteomes" id="UP000235672"/>
    </source>
</evidence>